<dbReference type="InterPro" id="IPR011990">
    <property type="entry name" value="TPR-like_helical_dom_sf"/>
</dbReference>
<gene>
    <name evidence="9" type="ORF">J7I43_04060</name>
</gene>
<keyword evidence="6" id="KW-0732">Signal</keyword>
<feature type="domain" description="Beta-lactamase-related" evidence="7">
    <location>
        <begin position="33"/>
        <end position="344"/>
    </location>
</feature>
<keyword evidence="4" id="KW-0472">Membrane</keyword>
<evidence type="ECO:0000259" key="8">
    <source>
        <dbReference type="Pfam" id="PF11954"/>
    </source>
</evidence>
<comment type="caution">
    <text evidence="9">The sequence shown here is derived from an EMBL/GenBank/DDBJ whole genome shotgun (WGS) entry which is preliminary data.</text>
</comment>
<dbReference type="InterPro" id="IPR021860">
    <property type="entry name" value="Peptidase_S12_Pab87-rel_C"/>
</dbReference>
<keyword evidence="10" id="KW-1185">Reference proteome</keyword>
<dbReference type="SUPFAM" id="SSF56601">
    <property type="entry name" value="beta-lactamase/transpeptidase-like"/>
    <property type="match status" value="1"/>
</dbReference>
<comment type="subcellular location">
    <subcellularLocation>
        <location evidence="1">Membrane</location>
    </subcellularLocation>
</comment>
<dbReference type="InterPro" id="IPR001466">
    <property type="entry name" value="Beta-lactam-related"/>
</dbReference>
<dbReference type="Pfam" id="PF00144">
    <property type="entry name" value="Beta-lactamase"/>
    <property type="match status" value="1"/>
</dbReference>
<dbReference type="PANTHER" id="PTHR46825">
    <property type="entry name" value="D-ALANYL-D-ALANINE-CARBOXYPEPTIDASE/ENDOPEPTIDASE AMPH"/>
    <property type="match status" value="1"/>
</dbReference>
<feature type="domain" description="Peptidase S12 Pab87-related C-terminal" evidence="8">
    <location>
        <begin position="486"/>
        <end position="570"/>
    </location>
</feature>
<organism evidence="9 10">
    <name type="scientific">Chitinophaga chungangae</name>
    <dbReference type="NCBI Taxonomy" id="2821488"/>
    <lineage>
        <taxon>Bacteria</taxon>
        <taxon>Pseudomonadati</taxon>
        <taxon>Bacteroidota</taxon>
        <taxon>Chitinophagia</taxon>
        <taxon>Chitinophagales</taxon>
        <taxon>Chitinophagaceae</taxon>
        <taxon>Chitinophaga</taxon>
    </lineage>
</organism>
<evidence type="ECO:0000256" key="3">
    <source>
        <dbReference type="ARBA" id="ARBA00022803"/>
    </source>
</evidence>
<dbReference type="Pfam" id="PF11954">
    <property type="entry name" value="DUF3471"/>
    <property type="match status" value="1"/>
</dbReference>
<dbReference type="InterPro" id="IPR019734">
    <property type="entry name" value="TPR_rpt"/>
</dbReference>
<sequence>MKKKCTTARYWITVFALFALAPMAFAQEKAKQIDDLMRRYVDNGKFNGSVLVAENGKVIFKKGYGLANMEWDIPNTPNTKFRLGSLTKQFTAMLIMQLAEQGKLKLDGKITDYLADYPKAAGDKITLHHLLTHTSGIPNYTNLPDYRTFERDRYKPADFIKKFSDLPLEFEPGSAFAYSNSGYVLLGAIIEKVTGKPYEKVLQENIFTPLQMHNTGYDASYKVLPNRASGYQRWNLVYENAPYIDMSIPYAAGALYSTVEDLAIWDQALYTDKLLSASSKAILFTPYKSDYAYGWGVGKMQVGQLKDSIEAMRHQGAINGFNTSLIRIPKNKQLVVLLDNTGGANLGAMQNDIIKILYHQPFDLPKVSVAYILGNAIQNKSLTDALTQFEKIKKQPAYNLDEGEINQMGYNLISVGKIKEAIVLMNINVTQFPRSANAWDSRGEAYMLNGEKAKAIPDYKKSLELDPFSMNAIRKLNELGEKVPDPKEATVEDKILDTYVGKYQLKPSFVISITKEEGRLYAQATNQPRHELYAESATKFFMKAINDRILFVKNEQGSPEKLILFQNGQEMPGKRID</sequence>
<protein>
    <submittedName>
        <fullName evidence="9">Serine hydrolase</fullName>
    </submittedName>
</protein>
<feature type="chain" id="PRO_5045559322" evidence="6">
    <location>
        <begin position="27"/>
        <end position="577"/>
    </location>
</feature>
<reference evidence="10" key="1">
    <citation type="submission" date="2021-03" db="EMBL/GenBank/DDBJ databases">
        <title>Assistant Professor.</title>
        <authorList>
            <person name="Huq M.A."/>
        </authorList>
    </citation>
    <scope>NUCLEOTIDE SEQUENCE [LARGE SCALE GENOMIC DNA]</scope>
    <source>
        <strain evidence="10">MAH-28</strain>
    </source>
</reference>
<dbReference type="GO" id="GO:0016787">
    <property type="term" value="F:hydrolase activity"/>
    <property type="evidence" value="ECO:0007669"/>
    <property type="project" value="UniProtKB-KW"/>
</dbReference>
<evidence type="ECO:0000256" key="1">
    <source>
        <dbReference type="ARBA" id="ARBA00004370"/>
    </source>
</evidence>
<dbReference type="InterPro" id="IPR012338">
    <property type="entry name" value="Beta-lactam/transpept-like"/>
</dbReference>
<name>A0ABS3Y9M1_9BACT</name>
<dbReference type="Gene3D" id="1.25.40.10">
    <property type="entry name" value="Tetratricopeptide repeat domain"/>
    <property type="match status" value="1"/>
</dbReference>
<keyword evidence="2" id="KW-0677">Repeat</keyword>
<evidence type="ECO:0000259" key="7">
    <source>
        <dbReference type="Pfam" id="PF00144"/>
    </source>
</evidence>
<dbReference type="PROSITE" id="PS50293">
    <property type="entry name" value="TPR_REGION"/>
    <property type="match status" value="1"/>
</dbReference>
<dbReference type="SUPFAM" id="SSF48452">
    <property type="entry name" value="TPR-like"/>
    <property type="match status" value="1"/>
</dbReference>
<feature type="repeat" description="TPR" evidence="5">
    <location>
        <begin position="436"/>
        <end position="469"/>
    </location>
</feature>
<evidence type="ECO:0000313" key="10">
    <source>
        <dbReference type="Proteomes" id="UP000679126"/>
    </source>
</evidence>
<proteinExistence type="predicted"/>
<dbReference type="RefSeq" id="WP_209143518.1">
    <property type="nucleotide sequence ID" value="NZ_JAGHKP010000001.1"/>
</dbReference>
<keyword evidence="9" id="KW-0378">Hydrolase</keyword>
<dbReference type="Proteomes" id="UP000679126">
    <property type="component" value="Unassembled WGS sequence"/>
</dbReference>
<evidence type="ECO:0000256" key="6">
    <source>
        <dbReference type="SAM" id="SignalP"/>
    </source>
</evidence>
<dbReference type="SMART" id="SM00028">
    <property type="entry name" value="TPR"/>
    <property type="match status" value="1"/>
</dbReference>
<evidence type="ECO:0000313" key="9">
    <source>
        <dbReference type="EMBL" id="MBO9151369.1"/>
    </source>
</evidence>
<dbReference type="EMBL" id="JAGHKP010000001">
    <property type="protein sequence ID" value="MBO9151369.1"/>
    <property type="molecule type" value="Genomic_DNA"/>
</dbReference>
<evidence type="ECO:0000256" key="2">
    <source>
        <dbReference type="ARBA" id="ARBA00022737"/>
    </source>
</evidence>
<evidence type="ECO:0000256" key="4">
    <source>
        <dbReference type="ARBA" id="ARBA00023136"/>
    </source>
</evidence>
<keyword evidence="3 5" id="KW-0802">TPR repeat</keyword>
<dbReference type="InterPro" id="IPR013105">
    <property type="entry name" value="TPR_2"/>
</dbReference>
<feature type="signal peptide" evidence="6">
    <location>
        <begin position="1"/>
        <end position="26"/>
    </location>
</feature>
<evidence type="ECO:0000256" key="5">
    <source>
        <dbReference type="PROSITE-ProRule" id="PRU00339"/>
    </source>
</evidence>
<dbReference type="PROSITE" id="PS50005">
    <property type="entry name" value="TPR"/>
    <property type="match status" value="1"/>
</dbReference>
<dbReference type="PANTHER" id="PTHR46825:SF11">
    <property type="entry name" value="PENICILLIN-BINDING PROTEIN 4"/>
    <property type="match status" value="1"/>
</dbReference>
<dbReference type="Gene3D" id="3.40.710.10">
    <property type="entry name" value="DD-peptidase/beta-lactamase superfamily"/>
    <property type="match status" value="1"/>
</dbReference>
<dbReference type="Pfam" id="PF07719">
    <property type="entry name" value="TPR_2"/>
    <property type="match status" value="1"/>
</dbReference>
<dbReference type="InterPro" id="IPR050491">
    <property type="entry name" value="AmpC-like"/>
</dbReference>
<accession>A0ABS3Y9M1</accession>